<evidence type="ECO:0000313" key="11">
    <source>
        <dbReference type="Proteomes" id="UP000244855"/>
    </source>
</evidence>
<feature type="active site" description="Nucleophile" evidence="6">
    <location>
        <position position="522"/>
    </location>
</feature>
<dbReference type="InterPro" id="IPR013083">
    <property type="entry name" value="Znf_RING/FYVE/PHD"/>
</dbReference>
<reference evidence="10 11" key="1">
    <citation type="journal article" date="2018" name="Sci. Rep.">
        <title>Comparative genomics provides insights into the lifestyle and reveals functional heterogeneity of dark septate endophytic fungi.</title>
        <authorList>
            <person name="Knapp D.G."/>
            <person name="Nemeth J.B."/>
            <person name="Barry K."/>
            <person name="Hainaut M."/>
            <person name="Henrissat B."/>
            <person name="Johnson J."/>
            <person name="Kuo A."/>
            <person name="Lim J.H.P."/>
            <person name="Lipzen A."/>
            <person name="Nolan M."/>
            <person name="Ohm R.A."/>
            <person name="Tamas L."/>
            <person name="Grigoriev I.V."/>
            <person name="Spatafora J.W."/>
            <person name="Nagy L.G."/>
            <person name="Kovacs G.M."/>
        </authorList>
    </citation>
    <scope>NUCLEOTIDE SEQUENCE [LARGE SCALE GENOMIC DNA]</scope>
    <source>
        <strain evidence="10 11">DSE2036</strain>
    </source>
</reference>
<dbReference type="Pfam" id="PF01734">
    <property type="entry name" value="Patatin"/>
    <property type="match status" value="1"/>
</dbReference>
<dbReference type="SUPFAM" id="SSF57850">
    <property type="entry name" value="RING/U-box"/>
    <property type="match status" value="1"/>
</dbReference>
<dbReference type="AlphaFoldDB" id="A0A2V1DBL2"/>
<evidence type="ECO:0000256" key="6">
    <source>
        <dbReference type="PROSITE-ProRule" id="PRU01161"/>
    </source>
</evidence>
<dbReference type="GO" id="GO:0008270">
    <property type="term" value="F:zinc ion binding"/>
    <property type="evidence" value="ECO:0007669"/>
    <property type="project" value="UniProtKB-KW"/>
</dbReference>
<accession>A0A2V1DBL2</accession>
<feature type="short sequence motif" description="GXGXXG" evidence="6">
    <location>
        <begin position="485"/>
        <end position="490"/>
    </location>
</feature>
<protein>
    <submittedName>
        <fullName evidence="10">FabD/lysophospholipase-like protein</fullName>
    </submittedName>
</protein>
<dbReference type="STRING" id="97972.A0A2V1DBL2"/>
<dbReference type="InterPro" id="IPR016035">
    <property type="entry name" value="Acyl_Trfase/lysoPLipase"/>
</dbReference>
<dbReference type="EMBL" id="KZ805497">
    <property type="protein sequence ID" value="PVH95425.1"/>
    <property type="molecule type" value="Genomic_DNA"/>
</dbReference>
<evidence type="ECO:0000313" key="10">
    <source>
        <dbReference type="EMBL" id="PVH95425.1"/>
    </source>
</evidence>
<feature type="compositionally biased region" description="Basic and acidic residues" evidence="7">
    <location>
        <begin position="949"/>
        <end position="967"/>
    </location>
</feature>
<feature type="short sequence motif" description="GXSXG" evidence="6">
    <location>
        <begin position="520"/>
        <end position="524"/>
    </location>
</feature>
<keyword evidence="6" id="KW-0378">Hydrolase</keyword>
<dbReference type="InterPro" id="IPR001841">
    <property type="entry name" value="Znf_RING"/>
</dbReference>
<feature type="domain" description="RING-type" evidence="8">
    <location>
        <begin position="415"/>
        <end position="460"/>
    </location>
</feature>
<keyword evidence="6" id="KW-0442">Lipid degradation</keyword>
<dbReference type="Gene3D" id="3.40.1090.10">
    <property type="entry name" value="Cytosolic phospholipase A2 catalytic domain"/>
    <property type="match status" value="1"/>
</dbReference>
<evidence type="ECO:0000256" key="5">
    <source>
        <dbReference type="PROSITE-ProRule" id="PRU00175"/>
    </source>
</evidence>
<feature type="active site" description="Proton acceptor" evidence="6">
    <location>
        <position position="677"/>
    </location>
</feature>
<evidence type="ECO:0000259" key="9">
    <source>
        <dbReference type="PROSITE" id="PS51635"/>
    </source>
</evidence>
<dbReference type="PANTHER" id="PTHR24185:SF8">
    <property type="entry name" value="PNPLA DOMAIN-CONTAINING PROTEIN"/>
    <property type="match status" value="1"/>
</dbReference>
<feature type="region of interest" description="Disordered" evidence="7">
    <location>
        <begin position="949"/>
        <end position="976"/>
    </location>
</feature>
<proteinExistence type="predicted"/>
<organism evidence="10 11">
    <name type="scientific">Periconia macrospinosa</name>
    <dbReference type="NCBI Taxonomy" id="97972"/>
    <lineage>
        <taxon>Eukaryota</taxon>
        <taxon>Fungi</taxon>
        <taxon>Dikarya</taxon>
        <taxon>Ascomycota</taxon>
        <taxon>Pezizomycotina</taxon>
        <taxon>Dothideomycetes</taxon>
        <taxon>Pleosporomycetidae</taxon>
        <taxon>Pleosporales</taxon>
        <taxon>Massarineae</taxon>
        <taxon>Periconiaceae</taxon>
        <taxon>Periconia</taxon>
    </lineage>
</organism>
<evidence type="ECO:0000259" key="8">
    <source>
        <dbReference type="PROSITE" id="PS50089"/>
    </source>
</evidence>
<dbReference type="SUPFAM" id="SSF52151">
    <property type="entry name" value="FabD/lysophospholipase-like"/>
    <property type="match status" value="1"/>
</dbReference>
<evidence type="ECO:0000256" key="2">
    <source>
        <dbReference type="ARBA" id="ARBA00022771"/>
    </source>
</evidence>
<dbReference type="GO" id="GO:0046486">
    <property type="term" value="P:glycerolipid metabolic process"/>
    <property type="evidence" value="ECO:0007669"/>
    <property type="project" value="UniProtKB-ARBA"/>
</dbReference>
<dbReference type="GO" id="GO:0016020">
    <property type="term" value="C:membrane"/>
    <property type="evidence" value="ECO:0007669"/>
    <property type="project" value="TreeGrafter"/>
</dbReference>
<sequence length="976" mass="110281">MNNEYPWVTFADSSPGGRTLSLNKHSEQIKNAKDAYPSLITMIGRRTKATILEHTLGITSIAVQQQVYLRASPKLTHNRCSVLVADCDASYRKLPQTIISRRSSSTSWNIPTTDNATATFSSRILAPFSGVIVYFVADLGGPKAVAQRLAYQASLPPPSNLGLAPLILLVVETSSDTFDESIAANRYVNQISDVLKRLQGTGDELGAHKAINQHFKQLTVIGLRSFMNNEMRAKVFKKRMIGLLELASDYRRQSCLQFSLQHFYSLTKYAINNLSQDGFTTMCFAKTSRPRGFSTEFFRLCLKDLLGQMPSLAWMWHVVVPLVASALYLASYPPGSHRFSPEYLFTQLYHDLCEKAISEYTEDVDIQRRFVFTVLTELRNIFIDPDQTLSAADAHRRNLQKIQTHLTRFKSHRSCFCCLMRMPEKAMVCGHTFCDACIKIYGRRSHSEKHTFELSECMLCGVSYVNSTFRLVPPTAGIRVLTLDGGGVRGTVPLVFLQHIEHLLMKFDCPARDYFDYVCGTSAGGLVTIGLFLLQWDAAEAMKQLEDVAEKTFSERDRGSTVFEKALKIMLAYIEDGKYSLSAIQDAFKASFGSEIKMFNPLRNDTKVAVTTTTVKESTPALFTNYNGGKRSSESGYDVLRAERPVDDISLSEAACCTSAAPWFFKPQHVRLGTFQDGGLHHNCPSEIADWEIKFLWPEKSVPDYALSLGTGTAAYTTSTAPHRKTYRFITRLWQNFMRSLDSEEAWKRFYNNLPASTRHRYHRLNLRFSNLEPRLDDVSSIKQLKSQTAEAVCSSYNNIGPIIDTMKASMFYFELDGLPRELDGLPRELDGLPQAREMRYEVSGFILCRLDLSLKGRQHLYENLLDTGSWFVVQGELTRCVESIPKGYPPFKCRIRFTVGSDEEILMLIRGMTESSSLISGFPTTVNKLINHQQLDSPFGTIDHMRAEKSLPETPQKRAADSLPMERKRHRGTFF</sequence>
<feature type="domain" description="PNPLA" evidence="9">
    <location>
        <begin position="481"/>
        <end position="690"/>
    </location>
</feature>
<name>A0A2V1DBL2_9PLEO</name>
<dbReference type="PANTHER" id="PTHR24185">
    <property type="entry name" value="CALCIUM-INDEPENDENT PHOSPHOLIPASE A2-GAMMA"/>
    <property type="match status" value="1"/>
</dbReference>
<evidence type="ECO:0000256" key="1">
    <source>
        <dbReference type="ARBA" id="ARBA00022723"/>
    </source>
</evidence>
<gene>
    <name evidence="10" type="ORF">DM02DRAFT_675513</name>
</gene>
<dbReference type="GO" id="GO:0047499">
    <property type="term" value="F:calcium-independent phospholipase A2 activity"/>
    <property type="evidence" value="ECO:0007669"/>
    <property type="project" value="TreeGrafter"/>
</dbReference>
<dbReference type="PROSITE" id="PS50089">
    <property type="entry name" value="ZF_RING_2"/>
    <property type="match status" value="1"/>
</dbReference>
<dbReference type="InterPro" id="IPR002641">
    <property type="entry name" value="PNPLA_dom"/>
</dbReference>
<keyword evidence="2 5" id="KW-0863">Zinc-finger</keyword>
<dbReference type="CDD" id="cd07199">
    <property type="entry name" value="Pat17_PNPLA8_PNPLA9_like"/>
    <property type="match status" value="1"/>
</dbReference>
<evidence type="ECO:0000256" key="7">
    <source>
        <dbReference type="SAM" id="MobiDB-lite"/>
    </source>
</evidence>
<feature type="short sequence motif" description="DGA/G" evidence="6">
    <location>
        <begin position="677"/>
        <end position="679"/>
    </location>
</feature>
<dbReference type="GO" id="GO:0019369">
    <property type="term" value="P:arachidonate metabolic process"/>
    <property type="evidence" value="ECO:0007669"/>
    <property type="project" value="TreeGrafter"/>
</dbReference>
<keyword evidence="3" id="KW-0862">Zinc</keyword>
<dbReference type="PROSITE" id="PS51635">
    <property type="entry name" value="PNPLA"/>
    <property type="match status" value="1"/>
</dbReference>
<keyword evidence="4 6" id="KW-0443">Lipid metabolism</keyword>
<keyword evidence="11" id="KW-1185">Reference proteome</keyword>
<dbReference type="InterPro" id="IPR017907">
    <property type="entry name" value="Znf_RING_CS"/>
</dbReference>
<evidence type="ECO:0000256" key="3">
    <source>
        <dbReference type="ARBA" id="ARBA00022833"/>
    </source>
</evidence>
<dbReference type="OrthoDB" id="194358at2759"/>
<dbReference type="Gene3D" id="3.30.40.10">
    <property type="entry name" value="Zinc/RING finger domain, C3HC4 (zinc finger)"/>
    <property type="match status" value="1"/>
</dbReference>
<dbReference type="Proteomes" id="UP000244855">
    <property type="component" value="Unassembled WGS sequence"/>
</dbReference>
<keyword evidence="1" id="KW-0479">Metal-binding</keyword>
<dbReference type="PROSITE" id="PS00518">
    <property type="entry name" value="ZF_RING_1"/>
    <property type="match status" value="1"/>
</dbReference>
<dbReference type="GO" id="GO:0016042">
    <property type="term" value="P:lipid catabolic process"/>
    <property type="evidence" value="ECO:0007669"/>
    <property type="project" value="UniProtKB-UniRule"/>
</dbReference>
<evidence type="ECO:0000256" key="4">
    <source>
        <dbReference type="ARBA" id="ARBA00023098"/>
    </source>
</evidence>